<evidence type="ECO:0000256" key="1">
    <source>
        <dbReference type="ARBA" id="ARBA00022741"/>
    </source>
</evidence>
<dbReference type="Pfam" id="PF00271">
    <property type="entry name" value="Helicase_C"/>
    <property type="match status" value="1"/>
</dbReference>
<keyword evidence="1" id="KW-0547">Nucleotide-binding</keyword>
<organism evidence="11 12">
    <name type="scientific">Streptomyces kanamyceticus</name>
    <dbReference type="NCBI Taxonomy" id="1967"/>
    <lineage>
        <taxon>Bacteria</taxon>
        <taxon>Bacillati</taxon>
        <taxon>Actinomycetota</taxon>
        <taxon>Actinomycetes</taxon>
        <taxon>Kitasatosporales</taxon>
        <taxon>Streptomycetaceae</taxon>
        <taxon>Streptomyces</taxon>
    </lineage>
</organism>
<feature type="region of interest" description="Disordered" evidence="7">
    <location>
        <begin position="1"/>
        <end position="20"/>
    </location>
</feature>
<feature type="region of interest" description="Disordered" evidence="7">
    <location>
        <begin position="399"/>
        <end position="468"/>
    </location>
</feature>
<keyword evidence="2" id="KW-0378">Hydrolase</keyword>
<evidence type="ECO:0000256" key="4">
    <source>
        <dbReference type="ARBA" id="ARBA00022840"/>
    </source>
</evidence>
<gene>
    <name evidence="11" type="ORF">CP970_42730</name>
</gene>
<dbReference type="SMART" id="SM00487">
    <property type="entry name" value="DEXDc"/>
    <property type="match status" value="1"/>
</dbReference>
<dbReference type="InterPro" id="IPR014001">
    <property type="entry name" value="Helicase_ATP-bd"/>
</dbReference>
<feature type="short sequence motif" description="Q motif" evidence="6">
    <location>
        <begin position="22"/>
        <end position="50"/>
    </location>
</feature>
<feature type="domain" description="DEAD-box RNA helicase Q" evidence="10">
    <location>
        <begin position="22"/>
        <end position="50"/>
    </location>
</feature>
<feature type="compositionally biased region" description="Basic and acidic residues" evidence="7">
    <location>
        <begin position="448"/>
        <end position="468"/>
    </location>
</feature>
<evidence type="ECO:0000256" key="2">
    <source>
        <dbReference type="ARBA" id="ARBA00022801"/>
    </source>
</evidence>
<dbReference type="PROSITE" id="PS51195">
    <property type="entry name" value="Q_MOTIF"/>
    <property type="match status" value="1"/>
</dbReference>
<evidence type="ECO:0000313" key="12">
    <source>
        <dbReference type="Proteomes" id="UP000325529"/>
    </source>
</evidence>
<keyword evidence="4" id="KW-0067">ATP-binding</keyword>
<dbReference type="CDD" id="cd00268">
    <property type="entry name" value="DEADc"/>
    <property type="match status" value="1"/>
</dbReference>
<dbReference type="InterPro" id="IPR044742">
    <property type="entry name" value="DEAD/DEAH_RhlB"/>
</dbReference>
<dbReference type="EMBL" id="CP023699">
    <property type="protein sequence ID" value="QEU96767.1"/>
    <property type="molecule type" value="Genomic_DNA"/>
</dbReference>
<keyword evidence="3 11" id="KW-0347">Helicase</keyword>
<dbReference type="PANTHER" id="PTHR47959">
    <property type="entry name" value="ATP-DEPENDENT RNA HELICASE RHLE-RELATED"/>
    <property type="match status" value="1"/>
</dbReference>
<reference evidence="11 12" key="1">
    <citation type="submission" date="2017-09" db="EMBL/GenBank/DDBJ databases">
        <authorList>
            <person name="Lee N."/>
            <person name="Cho B.-K."/>
        </authorList>
    </citation>
    <scope>NUCLEOTIDE SEQUENCE [LARGE SCALE GENOMIC DNA]</scope>
    <source>
        <strain evidence="11 12">ATCC 12853</strain>
    </source>
</reference>
<dbReference type="GO" id="GO:0005829">
    <property type="term" value="C:cytosol"/>
    <property type="evidence" value="ECO:0007669"/>
    <property type="project" value="TreeGrafter"/>
</dbReference>
<evidence type="ECO:0000259" key="10">
    <source>
        <dbReference type="PROSITE" id="PS51195"/>
    </source>
</evidence>
<dbReference type="InterPro" id="IPR027417">
    <property type="entry name" value="P-loop_NTPase"/>
</dbReference>
<keyword evidence="12" id="KW-1185">Reference proteome</keyword>
<accession>A0A5J6GNC4</accession>
<dbReference type="OrthoDB" id="9805696at2"/>
<evidence type="ECO:0000256" key="6">
    <source>
        <dbReference type="PROSITE-ProRule" id="PRU00552"/>
    </source>
</evidence>
<dbReference type="PROSITE" id="PS51194">
    <property type="entry name" value="HELICASE_CTER"/>
    <property type="match status" value="1"/>
</dbReference>
<evidence type="ECO:0000259" key="9">
    <source>
        <dbReference type="PROSITE" id="PS51194"/>
    </source>
</evidence>
<dbReference type="Pfam" id="PF00270">
    <property type="entry name" value="DEAD"/>
    <property type="match status" value="1"/>
</dbReference>
<evidence type="ECO:0000259" key="8">
    <source>
        <dbReference type="PROSITE" id="PS51192"/>
    </source>
</evidence>
<dbReference type="KEGG" id="ska:CP970_42730"/>
<dbReference type="InterPro" id="IPR001650">
    <property type="entry name" value="Helicase_C-like"/>
</dbReference>
<dbReference type="CDD" id="cd18787">
    <property type="entry name" value="SF2_C_DEAD"/>
    <property type="match status" value="1"/>
</dbReference>
<evidence type="ECO:0000256" key="5">
    <source>
        <dbReference type="ARBA" id="ARBA00038437"/>
    </source>
</evidence>
<feature type="compositionally biased region" description="Low complexity" evidence="7">
    <location>
        <begin position="414"/>
        <end position="425"/>
    </location>
</feature>
<dbReference type="Gene3D" id="3.40.50.300">
    <property type="entry name" value="P-loop containing nucleotide triphosphate hydrolases"/>
    <property type="match status" value="2"/>
</dbReference>
<feature type="domain" description="Helicase C-terminal" evidence="9">
    <location>
        <begin position="249"/>
        <end position="393"/>
    </location>
</feature>
<protein>
    <submittedName>
        <fullName evidence="11">DEAD/DEAH box helicase</fullName>
    </submittedName>
</protein>
<dbReference type="InterPro" id="IPR014014">
    <property type="entry name" value="RNA_helicase_DEAD_Q_motif"/>
</dbReference>
<dbReference type="InterPro" id="IPR050079">
    <property type="entry name" value="DEAD_box_RNA_helicase"/>
</dbReference>
<dbReference type="AlphaFoldDB" id="A0A5J6GNC4"/>
<comment type="similarity">
    <text evidence="5">Belongs to the DEAD box helicase family.</text>
</comment>
<dbReference type="SMART" id="SM00490">
    <property type="entry name" value="HELICc"/>
    <property type="match status" value="1"/>
</dbReference>
<name>A0A5J6GNC4_STRKN</name>
<sequence>MTDADRTSTTHGDATPALPPVASFADLELPAALLRTLGEQEVREPFPIQAATLPNALAGRDVLGRGRTGSGKTLAFGLALLARTAGRRAEPKQPLALILVPTRELAQQVTEALAPYAEALRLRLATVVGGMSIGRQAAQLREGAEVVVATPGRLHDLIDRKACRLARVRITVLDEADQMCDMGFLPQVTEALDQVPADGQRMLFSATLDQDVDGLVRRYLHDPVVHEVDPSAGAVTTMDHHVLVVHGPDRYAVITEIAARDGRVLLFLDTKHSVDQLTKHLRASGVDAAALHSGKSQPQRTRTLAQFKASKITVLVATNVAARGLHVDDLDLVVNVDPPTDPKDYLHRAGRTARAGESGRVVTLVLSGQRREVSRLMGEAGIEATVTKVRSGEAQLSRITGARKPSGVPLDGGPAAPKAKNHNAPFRGIGTSKDASRGTGGTGGKSRKSGEARKLAEARRAARVRREG</sequence>
<proteinExistence type="inferred from homology"/>
<dbReference type="GO" id="GO:0016787">
    <property type="term" value="F:hydrolase activity"/>
    <property type="evidence" value="ECO:0007669"/>
    <property type="project" value="UniProtKB-KW"/>
</dbReference>
<dbReference type="GO" id="GO:0003724">
    <property type="term" value="F:RNA helicase activity"/>
    <property type="evidence" value="ECO:0007669"/>
    <property type="project" value="InterPro"/>
</dbReference>
<dbReference type="GO" id="GO:0003676">
    <property type="term" value="F:nucleic acid binding"/>
    <property type="evidence" value="ECO:0007669"/>
    <property type="project" value="InterPro"/>
</dbReference>
<evidence type="ECO:0000256" key="7">
    <source>
        <dbReference type="SAM" id="MobiDB-lite"/>
    </source>
</evidence>
<dbReference type="GO" id="GO:0005524">
    <property type="term" value="F:ATP binding"/>
    <property type="evidence" value="ECO:0007669"/>
    <property type="project" value="UniProtKB-KW"/>
</dbReference>
<dbReference type="InterPro" id="IPR011545">
    <property type="entry name" value="DEAD/DEAH_box_helicase_dom"/>
</dbReference>
<evidence type="ECO:0000313" key="11">
    <source>
        <dbReference type="EMBL" id="QEU96767.1"/>
    </source>
</evidence>
<dbReference type="Proteomes" id="UP000325529">
    <property type="component" value="Chromosome"/>
</dbReference>
<dbReference type="SUPFAM" id="SSF52540">
    <property type="entry name" value="P-loop containing nucleoside triphosphate hydrolases"/>
    <property type="match status" value="1"/>
</dbReference>
<dbReference type="PANTHER" id="PTHR47959:SF13">
    <property type="entry name" value="ATP-DEPENDENT RNA HELICASE RHLE"/>
    <property type="match status" value="1"/>
</dbReference>
<dbReference type="RefSeq" id="WP_055553271.1">
    <property type="nucleotide sequence ID" value="NZ_CP023699.1"/>
</dbReference>
<evidence type="ECO:0000256" key="3">
    <source>
        <dbReference type="ARBA" id="ARBA00022806"/>
    </source>
</evidence>
<dbReference type="PROSITE" id="PS51192">
    <property type="entry name" value="HELICASE_ATP_BIND_1"/>
    <property type="match status" value="1"/>
</dbReference>
<feature type="domain" description="Helicase ATP-binding" evidence="8">
    <location>
        <begin position="53"/>
        <end position="226"/>
    </location>
</feature>